<proteinExistence type="predicted"/>
<keyword evidence="2" id="KW-1185">Reference proteome</keyword>
<gene>
    <name evidence="1" type="ORF">PPRIM_AZ9-3.1.T0570046</name>
</gene>
<dbReference type="EMBL" id="CAJJDM010000058">
    <property type="protein sequence ID" value="CAD8076767.1"/>
    <property type="molecule type" value="Genomic_DNA"/>
</dbReference>
<sequence>MLLFEIISHTNYQDYQKNIHLIKLIKLLMIIILQVQDLIQKQKHWELIFGDVKIAKVLLNIVIDLYNLQFSSSDELAIPNQFKFIGIESGIKVDFLNFGFKIKSITQLILLNGQSKIMLILFY</sequence>
<organism evidence="1 2">
    <name type="scientific">Paramecium primaurelia</name>
    <dbReference type="NCBI Taxonomy" id="5886"/>
    <lineage>
        <taxon>Eukaryota</taxon>
        <taxon>Sar</taxon>
        <taxon>Alveolata</taxon>
        <taxon>Ciliophora</taxon>
        <taxon>Intramacronucleata</taxon>
        <taxon>Oligohymenophorea</taxon>
        <taxon>Peniculida</taxon>
        <taxon>Parameciidae</taxon>
        <taxon>Paramecium</taxon>
    </lineage>
</organism>
<evidence type="ECO:0000313" key="1">
    <source>
        <dbReference type="EMBL" id="CAD8076767.1"/>
    </source>
</evidence>
<reference evidence="1" key="1">
    <citation type="submission" date="2021-01" db="EMBL/GenBank/DDBJ databases">
        <authorList>
            <consortium name="Genoscope - CEA"/>
            <person name="William W."/>
        </authorList>
    </citation>
    <scope>NUCLEOTIDE SEQUENCE</scope>
</reference>
<evidence type="ECO:0000313" key="2">
    <source>
        <dbReference type="Proteomes" id="UP000688137"/>
    </source>
</evidence>
<comment type="caution">
    <text evidence="1">The sequence shown here is derived from an EMBL/GenBank/DDBJ whole genome shotgun (WGS) entry which is preliminary data.</text>
</comment>
<dbReference type="Proteomes" id="UP000688137">
    <property type="component" value="Unassembled WGS sequence"/>
</dbReference>
<protein>
    <submittedName>
        <fullName evidence="1">Uncharacterized protein</fullName>
    </submittedName>
</protein>
<name>A0A8S1M9A9_PARPR</name>
<accession>A0A8S1M9A9</accession>
<dbReference type="AlphaFoldDB" id="A0A8S1M9A9"/>